<dbReference type="GO" id="GO:0046872">
    <property type="term" value="F:metal ion binding"/>
    <property type="evidence" value="ECO:0007669"/>
    <property type="project" value="UniProtKB-KW"/>
</dbReference>
<keyword evidence="2" id="KW-0808">Transferase</keyword>
<evidence type="ECO:0000313" key="5">
    <source>
        <dbReference type="Proteomes" id="UP000092328"/>
    </source>
</evidence>
<reference evidence="5" key="1">
    <citation type="journal article" date="2016" name="Genome Announc.">
        <title>Complete Genome Sequence of Brachyspira hyodysenteriae Type Strain B78 (ATCC 27164).</title>
        <authorList>
            <person name="Mirajkar N.S."/>
            <person name="Johnson T.J."/>
            <person name="Gebhart C.J."/>
        </authorList>
    </citation>
    <scope>NUCLEOTIDE SEQUENCE [LARGE SCALE GENOMIC DNA]</scope>
    <source>
        <strain evidence="5">B78</strain>
    </source>
</reference>
<dbReference type="InterPro" id="IPR002495">
    <property type="entry name" value="Glyco_trans_8"/>
</dbReference>
<protein>
    <recommendedName>
        <fullName evidence="6">Glycosyl transferase family 8</fullName>
    </recommendedName>
</protein>
<dbReference type="OrthoDB" id="308312at2"/>
<keyword evidence="5" id="KW-1185">Reference proteome</keyword>
<gene>
    <name evidence="4" type="ORF">BHYOB78_00840</name>
</gene>
<dbReference type="EMBL" id="CP015910">
    <property type="protein sequence ID" value="ANN62450.1"/>
    <property type="molecule type" value="Genomic_DNA"/>
</dbReference>
<keyword evidence="3" id="KW-0479">Metal-binding</keyword>
<name>A0A3B6VPC5_BRAHO</name>
<organism evidence="4 5">
    <name type="scientific">Brachyspira hyodysenteriae ATCC 27164</name>
    <dbReference type="NCBI Taxonomy" id="1266923"/>
    <lineage>
        <taxon>Bacteria</taxon>
        <taxon>Pseudomonadati</taxon>
        <taxon>Spirochaetota</taxon>
        <taxon>Spirochaetia</taxon>
        <taxon>Brachyspirales</taxon>
        <taxon>Brachyspiraceae</taxon>
        <taxon>Brachyspira</taxon>
    </lineage>
</organism>
<keyword evidence="1" id="KW-0328">Glycosyltransferase</keyword>
<dbReference type="PANTHER" id="PTHR13778">
    <property type="entry name" value="GLYCOSYLTRANSFERASE 8 DOMAIN-CONTAINING PROTEIN"/>
    <property type="match status" value="1"/>
</dbReference>
<accession>A0A3B6VPC5</accession>
<dbReference type="SUPFAM" id="SSF53448">
    <property type="entry name" value="Nucleotide-diphospho-sugar transferases"/>
    <property type="match status" value="1"/>
</dbReference>
<dbReference type="Gene3D" id="3.90.550.10">
    <property type="entry name" value="Spore Coat Polysaccharide Biosynthesis Protein SpsA, Chain A"/>
    <property type="match status" value="1"/>
</dbReference>
<dbReference type="PANTHER" id="PTHR13778:SF47">
    <property type="entry name" value="LIPOPOLYSACCHARIDE 1,3-GALACTOSYLTRANSFERASE"/>
    <property type="match status" value="1"/>
</dbReference>
<dbReference type="InterPro" id="IPR029044">
    <property type="entry name" value="Nucleotide-diphossugar_trans"/>
</dbReference>
<reference evidence="5" key="2">
    <citation type="journal article" date="2017" name="Genome Announc.">
        <title>Correction for Mirajkar et al., Complete Genome Sequence of Brachyspira hyodysenteriae Type Strain B78 (ATCC 27164).</title>
        <authorList>
            <person name="Mirajkar N.S."/>
            <person name="Johnson T.J."/>
            <person name="Gebhart C.J."/>
        </authorList>
    </citation>
    <scope>NUCLEOTIDE SEQUENCE [LARGE SCALE GENOMIC DNA]</scope>
    <source>
        <strain evidence="5">B78</strain>
    </source>
</reference>
<dbReference type="RefSeq" id="WP_020063555.1">
    <property type="nucleotide sequence ID" value="NZ_CP015910.2"/>
</dbReference>
<dbReference type="InterPro" id="IPR050748">
    <property type="entry name" value="Glycosyltrans_8_dom-fam"/>
</dbReference>
<evidence type="ECO:0000256" key="3">
    <source>
        <dbReference type="ARBA" id="ARBA00022723"/>
    </source>
</evidence>
<dbReference type="AlphaFoldDB" id="A0A3B6VPC5"/>
<proteinExistence type="predicted"/>
<evidence type="ECO:0000313" key="4">
    <source>
        <dbReference type="EMBL" id="ANN62450.1"/>
    </source>
</evidence>
<dbReference type="Proteomes" id="UP000092328">
    <property type="component" value="Chromosome"/>
</dbReference>
<dbReference type="GO" id="GO:0016757">
    <property type="term" value="F:glycosyltransferase activity"/>
    <property type="evidence" value="ECO:0007669"/>
    <property type="project" value="UniProtKB-KW"/>
</dbReference>
<evidence type="ECO:0008006" key="6">
    <source>
        <dbReference type="Google" id="ProtNLM"/>
    </source>
</evidence>
<dbReference type="Pfam" id="PF01501">
    <property type="entry name" value="Glyco_transf_8"/>
    <property type="match status" value="1"/>
</dbReference>
<evidence type="ECO:0000256" key="1">
    <source>
        <dbReference type="ARBA" id="ARBA00022676"/>
    </source>
</evidence>
<evidence type="ECO:0000256" key="2">
    <source>
        <dbReference type="ARBA" id="ARBA00022679"/>
    </source>
</evidence>
<dbReference type="KEGG" id="bhd:BHYOB78_00840"/>
<sequence>MNREMHICTIASGHNFAIYAATLLVSILENSDKDDFFIFHIITADISEDDKNKIIELKNIKNCDIIFHYITNIEKYKKWVNDSNGCVLERWSYHIFFKLEIMNVLSDLDKVLFLDADTIVLRNLRDIFKIDIENYYIATVCGIELSVINYIGEEGYIIKNGHSTVENFKENMHINNDSSIQRNVKHKNVETWFSTGFMYMNLKYLRNILNENKIEELITNCINSGEIFGDEVIFNYFIEDDKILKLNDNYHVTNAIWLKEDCLDIYVAHFAPKMFNLFNMPKTKNQIYLKALKYFSQTLWFKEDPIYYINMLLEEKSNYYEKLFDIKLFAIIDMIVWFIPFRKKRDEIRKKMVDKIKNIKYLIN</sequence>